<keyword evidence="1" id="KW-1133">Transmembrane helix</keyword>
<sequence length="110" mass="12553">MERYKITLFGIFAFIILIGIIAVTFYKPPNEIDDFVSIETIAYIILFFGYLPVCFCAFVAVKQNSPKYFLPILRYNNAGIAICIALVVSLVHKCIKNFNQQRDPITTFST</sequence>
<dbReference type="WBParaSite" id="jg11422">
    <property type="protein sequence ID" value="jg11422"/>
    <property type="gene ID" value="jg11422"/>
</dbReference>
<protein>
    <submittedName>
        <fullName evidence="3">Uncharacterized protein</fullName>
    </submittedName>
</protein>
<feature type="transmembrane region" description="Helical" evidence="1">
    <location>
        <begin position="41"/>
        <end position="61"/>
    </location>
</feature>
<feature type="transmembrane region" description="Helical" evidence="1">
    <location>
        <begin position="73"/>
        <end position="92"/>
    </location>
</feature>
<name>A0A915CRH0_9BILA</name>
<dbReference type="AlphaFoldDB" id="A0A915CRH0"/>
<evidence type="ECO:0000256" key="1">
    <source>
        <dbReference type="SAM" id="Phobius"/>
    </source>
</evidence>
<evidence type="ECO:0000313" key="2">
    <source>
        <dbReference type="Proteomes" id="UP000887574"/>
    </source>
</evidence>
<evidence type="ECO:0000313" key="3">
    <source>
        <dbReference type="WBParaSite" id="jg11422"/>
    </source>
</evidence>
<reference evidence="3" key="1">
    <citation type="submission" date="2022-11" db="UniProtKB">
        <authorList>
            <consortium name="WormBaseParasite"/>
        </authorList>
    </citation>
    <scope>IDENTIFICATION</scope>
</reference>
<feature type="transmembrane region" description="Helical" evidence="1">
    <location>
        <begin position="7"/>
        <end position="26"/>
    </location>
</feature>
<keyword evidence="1" id="KW-0472">Membrane</keyword>
<keyword evidence="2" id="KW-1185">Reference proteome</keyword>
<accession>A0A915CRH0</accession>
<organism evidence="2 3">
    <name type="scientific">Ditylenchus dipsaci</name>
    <dbReference type="NCBI Taxonomy" id="166011"/>
    <lineage>
        <taxon>Eukaryota</taxon>
        <taxon>Metazoa</taxon>
        <taxon>Ecdysozoa</taxon>
        <taxon>Nematoda</taxon>
        <taxon>Chromadorea</taxon>
        <taxon>Rhabditida</taxon>
        <taxon>Tylenchina</taxon>
        <taxon>Tylenchomorpha</taxon>
        <taxon>Sphaerularioidea</taxon>
        <taxon>Anguinidae</taxon>
        <taxon>Anguininae</taxon>
        <taxon>Ditylenchus</taxon>
    </lineage>
</organism>
<keyword evidence="1" id="KW-0812">Transmembrane</keyword>
<proteinExistence type="predicted"/>
<dbReference type="Proteomes" id="UP000887574">
    <property type="component" value="Unplaced"/>
</dbReference>